<dbReference type="KEGG" id="spai:FPZ24_16900"/>
<dbReference type="OrthoDB" id="9798754at2"/>
<dbReference type="InterPro" id="IPR047216">
    <property type="entry name" value="Endonuclease_DUF559_bact"/>
</dbReference>
<organism evidence="2 3">
    <name type="scientific">Sphingomonas panacisoli</name>
    <dbReference type="NCBI Taxonomy" id="1813879"/>
    <lineage>
        <taxon>Bacteria</taxon>
        <taxon>Pseudomonadati</taxon>
        <taxon>Pseudomonadota</taxon>
        <taxon>Alphaproteobacteria</taxon>
        <taxon>Sphingomonadales</taxon>
        <taxon>Sphingomonadaceae</taxon>
        <taxon>Sphingomonas</taxon>
    </lineage>
</organism>
<dbReference type="RefSeq" id="WP_146573986.1">
    <property type="nucleotide sequence ID" value="NZ_CP042306.1"/>
</dbReference>
<evidence type="ECO:0000259" key="1">
    <source>
        <dbReference type="Pfam" id="PF04480"/>
    </source>
</evidence>
<gene>
    <name evidence="2" type="ORF">FPZ24_16900</name>
</gene>
<evidence type="ECO:0000313" key="2">
    <source>
        <dbReference type="EMBL" id="QDZ08945.1"/>
    </source>
</evidence>
<dbReference type="CDD" id="cd01038">
    <property type="entry name" value="Endonuclease_DUF559"/>
    <property type="match status" value="1"/>
</dbReference>
<dbReference type="InterPro" id="IPR011335">
    <property type="entry name" value="Restrct_endonuc-II-like"/>
</dbReference>
<sequence>MEWRARDTTRARELRNQATPQERTLWRYLGASKLGHKFSRQMPIGPFFADFVCRGAKLVVELDGYSHDLSVEADARRDRYMQEQGFQVLRFSNEDVTTNVEGIVNTIAAALANRPPPSPSRKREGRR</sequence>
<name>A0A5B8LMN7_9SPHN</name>
<dbReference type="EMBL" id="CP042306">
    <property type="protein sequence ID" value="QDZ08945.1"/>
    <property type="molecule type" value="Genomic_DNA"/>
</dbReference>
<dbReference type="PANTHER" id="PTHR38590">
    <property type="entry name" value="BLL0828 PROTEIN"/>
    <property type="match status" value="1"/>
</dbReference>
<evidence type="ECO:0000313" key="3">
    <source>
        <dbReference type="Proteomes" id="UP000315673"/>
    </source>
</evidence>
<dbReference type="SUPFAM" id="SSF52980">
    <property type="entry name" value="Restriction endonuclease-like"/>
    <property type="match status" value="1"/>
</dbReference>
<dbReference type="InterPro" id="IPR007569">
    <property type="entry name" value="DUF559"/>
</dbReference>
<protein>
    <submittedName>
        <fullName evidence="2">DUF559 domain-containing protein</fullName>
    </submittedName>
</protein>
<dbReference type="Proteomes" id="UP000315673">
    <property type="component" value="Chromosome"/>
</dbReference>
<feature type="domain" description="DUF559" evidence="1">
    <location>
        <begin position="7"/>
        <end position="111"/>
    </location>
</feature>
<accession>A0A5B8LMN7</accession>
<dbReference type="Gene3D" id="3.40.960.10">
    <property type="entry name" value="VSR Endonuclease"/>
    <property type="match status" value="1"/>
</dbReference>
<dbReference type="AlphaFoldDB" id="A0A5B8LMN7"/>
<proteinExistence type="predicted"/>
<dbReference type="Pfam" id="PF04480">
    <property type="entry name" value="DUF559"/>
    <property type="match status" value="1"/>
</dbReference>
<dbReference type="PANTHER" id="PTHR38590:SF1">
    <property type="entry name" value="BLL0828 PROTEIN"/>
    <property type="match status" value="1"/>
</dbReference>
<reference evidence="2 3" key="1">
    <citation type="submission" date="2019-07" db="EMBL/GenBank/DDBJ databases">
        <title>Full genome sequence of Sphingomonas sp. 4R-6-7(HKS19).</title>
        <authorList>
            <person name="Im W.-T."/>
        </authorList>
    </citation>
    <scope>NUCLEOTIDE SEQUENCE [LARGE SCALE GENOMIC DNA]</scope>
    <source>
        <strain evidence="2 3">HKS19</strain>
    </source>
</reference>
<keyword evidence="3" id="KW-1185">Reference proteome</keyword>